<protein>
    <submittedName>
        <fullName evidence="1">Uncharacterized protein</fullName>
    </submittedName>
</protein>
<gene>
    <name evidence="1" type="ORF">GPM918_LOCUS35385</name>
</gene>
<evidence type="ECO:0000313" key="1">
    <source>
        <dbReference type="EMBL" id="CAF1468882.1"/>
    </source>
</evidence>
<dbReference type="EMBL" id="CAJNOQ010020436">
    <property type="protein sequence ID" value="CAF1468882.1"/>
    <property type="molecule type" value="Genomic_DNA"/>
</dbReference>
<organism evidence="1 2">
    <name type="scientific">Didymodactylos carnosus</name>
    <dbReference type="NCBI Taxonomy" id="1234261"/>
    <lineage>
        <taxon>Eukaryota</taxon>
        <taxon>Metazoa</taxon>
        <taxon>Spiralia</taxon>
        <taxon>Gnathifera</taxon>
        <taxon>Rotifera</taxon>
        <taxon>Eurotatoria</taxon>
        <taxon>Bdelloidea</taxon>
        <taxon>Philodinida</taxon>
        <taxon>Philodinidae</taxon>
        <taxon>Didymodactylos</taxon>
    </lineage>
</organism>
<proteinExistence type="predicted"/>
<evidence type="ECO:0000313" key="2">
    <source>
        <dbReference type="Proteomes" id="UP000663829"/>
    </source>
</evidence>
<name>A0A815QWM9_9BILA</name>
<accession>A0A815QWM9</accession>
<dbReference type="AlphaFoldDB" id="A0A815QWM9"/>
<comment type="caution">
    <text evidence="1">The sequence shown here is derived from an EMBL/GenBank/DDBJ whole genome shotgun (WGS) entry which is preliminary data.</text>
</comment>
<sequence length="384" mass="43040">MIPTGKELLVSSPDELSVLIKNTGTFNCDQLRSSHIESATRLLQNASEKLGQNYNITIIKSTNTDLLLLAISVMNTSNPTWVDVSPGNSKNEVKTLDVAEIYREFFIRYMVPNEILLTLHALSGTKLTSHIRGISKKTIFEAFLNNTSVMNTSNPTWVDVSPGNSKNEVKTLDVAEIYREFFIRYMVPNEILLTLHALSGTKLTSHIRGISKKTIFEAFLNNTEKFEKLQEFGRFPLSDGAVDAAERLLLNAAKSTQETLDNARGKAALSYMKKGDFSDLLLKLLPTSNAWLQHCQRANVMINIWGHALETTYVTPQLQNNGFILQDESLQVQWISIPTWPQNIAGLRVCVCEKGDCSRCSCQKQKLNCIPDMCSCNPTICTRR</sequence>
<dbReference type="Proteomes" id="UP000663829">
    <property type="component" value="Unassembled WGS sequence"/>
</dbReference>
<keyword evidence="2" id="KW-1185">Reference proteome</keyword>
<reference evidence="1" key="1">
    <citation type="submission" date="2021-02" db="EMBL/GenBank/DDBJ databases">
        <authorList>
            <person name="Nowell W R."/>
        </authorList>
    </citation>
    <scope>NUCLEOTIDE SEQUENCE</scope>
</reference>